<dbReference type="Proteomes" id="UP001209486">
    <property type="component" value="Unassembled WGS sequence"/>
</dbReference>
<dbReference type="InterPro" id="IPR036412">
    <property type="entry name" value="HAD-like_sf"/>
</dbReference>
<evidence type="ECO:0000256" key="1">
    <source>
        <dbReference type="ARBA" id="ARBA00022723"/>
    </source>
</evidence>
<feature type="active site" description="Proton donor" evidence="6">
    <location>
        <position position="68"/>
    </location>
</feature>
<feature type="binding site" evidence="8">
    <location>
        <position position="66"/>
    </location>
    <ligand>
        <name>Mg(2+)</name>
        <dbReference type="ChEBI" id="CHEBI:18420"/>
    </ligand>
</feature>
<protein>
    <submittedName>
        <fullName evidence="9">HAD family hydrolase</fullName>
    </submittedName>
</protein>
<evidence type="ECO:0000256" key="3">
    <source>
        <dbReference type="ARBA" id="ARBA00022842"/>
    </source>
</evidence>
<reference evidence="9 10" key="1">
    <citation type="submission" date="2019-08" db="EMBL/GenBank/DDBJ databases">
        <title>Comparison of rpoB and gyrB Sequences from Mobiluncus Species and Development of a Multiplex PCR Method for Clinical Detection of Mobiluncus curtisii and Mobiluncus mulieris.</title>
        <authorList>
            <person name="Yang L."/>
            <person name="Shen Y."/>
            <person name="Xu G."/>
            <person name="Shu L.-B."/>
            <person name="Hu J."/>
            <person name="Zhang R."/>
            <person name="Wang Y."/>
            <person name="Zhou H.-W."/>
            <person name="Zhang X."/>
        </authorList>
    </citation>
    <scope>NUCLEOTIDE SEQUENCE [LARGE SCALE GENOMIC DNA]</scope>
    <source>
        <strain evidence="9 10">M26</strain>
    </source>
</reference>
<feature type="binding site" evidence="8">
    <location>
        <position position="68"/>
    </location>
    <ligand>
        <name>Mg(2+)</name>
        <dbReference type="ChEBI" id="CHEBI:18420"/>
    </ligand>
</feature>
<feature type="active site" description="Nucleophile" evidence="6">
    <location>
        <position position="66"/>
    </location>
</feature>
<evidence type="ECO:0000256" key="4">
    <source>
        <dbReference type="ARBA" id="ARBA00023277"/>
    </source>
</evidence>
<comment type="cofactor">
    <cofactor evidence="8">
        <name>Mg(2+)</name>
        <dbReference type="ChEBI" id="CHEBI:18420"/>
    </cofactor>
    <text evidence="8">Divalent metal ions. Mg(2+) is the most effective.</text>
</comment>
<proteinExistence type="inferred from homology"/>
<comment type="similarity">
    <text evidence="5">Belongs to the HAD-like hydrolase superfamily.</text>
</comment>
<dbReference type="PANTHER" id="PTHR19288:SF46">
    <property type="entry name" value="HALOACID DEHALOGENASE-LIKE HYDROLASE DOMAIN-CONTAINING PROTEIN 2"/>
    <property type="match status" value="1"/>
</dbReference>
<evidence type="ECO:0000256" key="5">
    <source>
        <dbReference type="PIRNR" id="PIRNR000915"/>
    </source>
</evidence>
<evidence type="ECO:0000256" key="2">
    <source>
        <dbReference type="ARBA" id="ARBA00022801"/>
    </source>
</evidence>
<dbReference type="PANTHER" id="PTHR19288">
    <property type="entry name" value="4-NITROPHENYLPHOSPHATASE-RELATED"/>
    <property type="match status" value="1"/>
</dbReference>
<dbReference type="InterPro" id="IPR023214">
    <property type="entry name" value="HAD_sf"/>
</dbReference>
<gene>
    <name evidence="9" type="ORF">FYZ43_06555</name>
</gene>
<comment type="caution">
    <text evidence="9">The sequence shown here is derived from an EMBL/GenBank/DDBJ whole genome shotgun (WGS) entry which is preliminary data.</text>
</comment>
<evidence type="ECO:0000256" key="7">
    <source>
        <dbReference type="PIRSR" id="PIRSR000915-2"/>
    </source>
</evidence>
<feature type="binding site" evidence="8">
    <location>
        <position position="262"/>
    </location>
    <ligand>
        <name>Mg(2+)</name>
        <dbReference type="ChEBI" id="CHEBI:18420"/>
    </ligand>
</feature>
<dbReference type="SFLD" id="SFLDS00003">
    <property type="entry name" value="Haloacid_Dehalogenase"/>
    <property type="match status" value="1"/>
</dbReference>
<dbReference type="SFLD" id="SFLDG01139">
    <property type="entry name" value="C2.A:_Pyridoxal_Phosphate_Phos"/>
    <property type="match status" value="1"/>
</dbReference>
<dbReference type="CDD" id="cd07530">
    <property type="entry name" value="HAD_Pase_UmpH-like"/>
    <property type="match status" value="1"/>
</dbReference>
<accession>A0ABD4TY36</accession>
<dbReference type="SUPFAM" id="SSF56784">
    <property type="entry name" value="HAD-like"/>
    <property type="match status" value="1"/>
</dbReference>
<keyword evidence="1 8" id="KW-0479">Metal-binding</keyword>
<evidence type="ECO:0000313" key="10">
    <source>
        <dbReference type="Proteomes" id="UP001209486"/>
    </source>
</evidence>
<dbReference type="InterPro" id="IPR006357">
    <property type="entry name" value="HAD-SF_hydro_IIA"/>
</dbReference>
<evidence type="ECO:0000256" key="6">
    <source>
        <dbReference type="PIRSR" id="PIRSR000915-1"/>
    </source>
</evidence>
<dbReference type="NCBIfam" id="TIGR01460">
    <property type="entry name" value="HAD-SF-IIA"/>
    <property type="match status" value="1"/>
</dbReference>
<dbReference type="PIRSF" id="PIRSF000915">
    <property type="entry name" value="PGP-type_phosphatase"/>
    <property type="match status" value="1"/>
</dbReference>
<dbReference type="FunFam" id="3.40.50.1000:FF:000016">
    <property type="entry name" value="HAD family hydrolase"/>
    <property type="match status" value="1"/>
</dbReference>
<keyword evidence="2 9" id="KW-0378">Hydrolase</keyword>
<dbReference type="RefSeq" id="WP_169770338.1">
    <property type="nucleotide sequence ID" value="NZ_JABCUP010000011.1"/>
</dbReference>
<dbReference type="Gene3D" id="3.40.50.1000">
    <property type="entry name" value="HAD superfamily/HAD-like"/>
    <property type="match status" value="2"/>
</dbReference>
<dbReference type="AlphaFoldDB" id="A0ABD4TY36"/>
<feature type="binding site" evidence="7">
    <location>
        <position position="237"/>
    </location>
    <ligand>
        <name>substrate</name>
    </ligand>
</feature>
<dbReference type="GO" id="GO:0016791">
    <property type="term" value="F:phosphatase activity"/>
    <property type="evidence" value="ECO:0007669"/>
    <property type="project" value="UniProtKB-ARBA"/>
</dbReference>
<sequence>MLFSLVCRRGFVVLGNPQRLSGGKFALKTKITDQLEAMMDATFGTKQQREQEINPPVKELKYWLTDMDGVLVHEEQAIPGAAEFLQTLRDKEREYLVLTNNSIFTPRDLSARLAASGLEVPEERIWTSALATASFLKTQSPKSTAYVVGEAGLTTALYQAGYVMTSTDPEYVVLGETRSYSFDQIATAVQLISKGAKFIATNPDTTGPTADGPIPATGAIAAMITAATGKKPYFIGKPNPVMFRTGLNKIGAHSEETAMIGDRMDTDMLAGVESGLHTFLVLTGSTKAERISDFSYRPNEVMPSIADIIERV</sequence>
<evidence type="ECO:0000256" key="8">
    <source>
        <dbReference type="PIRSR" id="PIRSR000915-3"/>
    </source>
</evidence>
<dbReference type="Pfam" id="PF13344">
    <property type="entry name" value="Hydrolase_6"/>
    <property type="match status" value="1"/>
</dbReference>
<dbReference type="EMBL" id="VSZY01000009">
    <property type="protein sequence ID" value="MCU9969061.1"/>
    <property type="molecule type" value="Genomic_DNA"/>
</dbReference>
<keyword evidence="3 8" id="KW-0460">Magnesium</keyword>
<dbReference type="GO" id="GO:0046872">
    <property type="term" value="F:metal ion binding"/>
    <property type="evidence" value="ECO:0007669"/>
    <property type="project" value="UniProtKB-KW"/>
</dbReference>
<evidence type="ECO:0000313" key="9">
    <source>
        <dbReference type="EMBL" id="MCU9969061.1"/>
    </source>
</evidence>
<organism evidence="9 10">
    <name type="scientific">Mobiluncus mulieris</name>
    <dbReference type="NCBI Taxonomy" id="2052"/>
    <lineage>
        <taxon>Bacteria</taxon>
        <taxon>Bacillati</taxon>
        <taxon>Actinomycetota</taxon>
        <taxon>Actinomycetes</taxon>
        <taxon>Actinomycetales</taxon>
        <taxon>Actinomycetaceae</taxon>
        <taxon>Mobiluncus</taxon>
    </lineage>
</organism>
<dbReference type="Pfam" id="PF13242">
    <property type="entry name" value="Hydrolase_like"/>
    <property type="match status" value="1"/>
</dbReference>
<keyword evidence="4" id="KW-0119">Carbohydrate metabolism</keyword>
<name>A0ABD4TY36_9ACTO</name>